<gene>
    <name evidence="11" type="ORF">PSM36_1411</name>
</gene>
<evidence type="ECO:0000256" key="1">
    <source>
        <dbReference type="ARBA" id="ARBA00001946"/>
    </source>
</evidence>
<evidence type="ECO:0000256" key="4">
    <source>
        <dbReference type="ARBA" id="ARBA00022695"/>
    </source>
</evidence>
<evidence type="ECO:0000256" key="6">
    <source>
        <dbReference type="ARBA" id="ARBA00022741"/>
    </source>
</evidence>
<keyword evidence="8" id="KW-0460">Magnesium</keyword>
<evidence type="ECO:0000256" key="5">
    <source>
        <dbReference type="ARBA" id="ARBA00022723"/>
    </source>
</evidence>
<evidence type="ECO:0000259" key="10">
    <source>
        <dbReference type="Pfam" id="PF01909"/>
    </source>
</evidence>
<organism evidence="11 12">
    <name type="scientific">Proteiniphilum saccharofermentans</name>
    <dbReference type="NCBI Taxonomy" id="1642647"/>
    <lineage>
        <taxon>Bacteria</taxon>
        <taxon>Pseudomonadati</taxon>
        <taxon>Bacteroidota</taxon>
        <taxon>Bacteroidia</taxon>
        <taxon>Bacteroidales</taxon>
        <taxon>Dysgonomonadaceae</taxon>
        <taxon>Proteiniphilum</taxon>
    </lineage>
</organism>
<keyword evidence="12" id="KW-1185">Reference proteome</keyword>
<proteinExistence type="inferred from homology"/>
<dbReference type="KEGG" id="psac:PSM36_1411"/>
<evidence type="ECO:0000313" key="12">
    <source>
        <dbReference type="Proteomes" id="UP000187464"/>
    </source>
</evidence>
<name>A0A1R3SV88_9BACT</name>
<evidence type="ECO:0000256" key="8">
    <source>
        <dbReference type="ARBA" id="ARBA00022842"/>
    </source>
</evidence>
<keyword evidence="6" id="KW-0547">Nucleotide-binding</keyword>
<dbReference type="Pfam" id="PF01909">
    <property type="entry name" value="NTP_transf_2"/>
    <property type="match status" value="1"/>
</dbReference>
<dbReference type="EMBL" id="LT605205">
    <property type="protein sequence ID" value="SCD20233.1"/>
    <property type="molecule type" value="Genomic_DNA"/>
</dbReference>
<keyword evidence="5" id="KW-0479">Metal-binding</keyword>
<dbReference type="GO" id="GO:0016779">
    <property type="term" value="F:nucleotidyltransferase activity"/>
    <property type="evidence" value="ECO:0007669"/>
    <property type="project" value="UniProtKB-KW"/>
</dbReference>
<evidence type="ECO:0000256" key="9">
    <source>
        <dbReference type="ARBA" id="ARBA00038276"/>
    </source>
</evidence>
<comment type="cofactor">
    <cofactor evidence="1">
        <name>Mg(2+)</name>
        <dbReference type="ChEBI" id="CHEBI:18420"/>
    </cofactor>
</comment>
<dbReference type="STRING" id="1642647.PSM36_1411"/>
<keyword evidence="7" id="KW-0067">ATP-binding</keyword>
<keyword evidence="2" id="KW-1277">Toxin-antitoxin system</keyword>
<dbReference type="AlphaFoldDB" id="A0A1R3SV88"/>
<dbReference type="GO" id="GO:0046872">
    <property type="term" value="F:metal ion binding"/>
    <property type="evidence" value="ECO:0007669"/>
    <property type="project" value="UniProtKB-KW"/>
</dbReference>
<evidence type="ECO:0000256" key="2">
    <source>
        <dbReference type="ARBA" id="ARBA00022649"/>
    </source>
</evidence>
<dbReference type="Proteomes" id="UP000187464">
    <property type="component" value="Chromosome I"/>
</dbReference>
<keyword evidence="3" id="KW-0808">Transferase</keyword>
<keyword evidence="4" id="KW-0548">Nucleotidyltransferase</keyword>
<evidence type="ECO:0000256" key="3">
    <source>
        <dbReference type="ARBA" id="ARBA00022679"/>
    </source>
</evidence>
<protein>
    <recommendedName>
        <fullName evidence="10">Polymerase nucleotidyl transferase domain-containing protein</fullName>
    </recommendedName>
</protein>
<comment type="similarity">
    <text evidence="9">Belongs to the MntA antitoxin family.</text>
</comment>
<dbReference type="PANTHER" id="PTHR33571">
    <property type="entry name" value="SSL8005 PROTEIN"/>
    <property type="match status" value="1"/>
</dbReference>
<dbReference type="InterPro" id="IPR002934">
    <property type="entry name" value="Polymerase_NTP_transf_dom"/>
</dbReference>
<dbReference type="PANTHER" id="PTHR33571:SF14">
    <property type="entry name" value="PROTEIN ADENYLYLTRANSFERASE MJ0435-RELATED"/>
    <property type="match status" value="1"/>
</dbReference>
<dbReference type="Gene3D" id="3.30.460.10">
    <property type="entry name" value="Beta Polymerase, domain 2"/>
    <property type="match status" value="1"/>
</dbReference>
<dbReference type="SUPFAM" id="SSF81301">
    <property type="entry name" value="Nucleotidyltransferase"/>
    <property type="match status" value="1"/>
</dbReference>
<dbReference type="GO" id="GO:0005524">
    <property type="term" value="F:ATP binding"/>
    <property type="evidence" value="ECO:0007669"/>
    <property type="project" value="UniProtKB-KW"/>
</dbReference>
<reference evidence="11 12" key="1">
    <citation type="submission" date="2016-08" db="EMBL/GenBank/DDBJ databases">
        <authorList>
            <person name="Seilhamer J.J."/>
        </authorList>
    </citation>
    <scope>NUCLEOTIDE SEQUENCE [LARGE SCALE GENOMIC DNA]</scope>
    <source>
        <strain evidence="11">M3/6</strain>
    </source>
</reference>
<dbReference type="InterPro" id="IPR052038">
    <property type="entry name" value="Type-VII_TA_antitoxin"/>
</dbReference>
<feature type="domain" description="Polymerase nucleotidyl transferase" evidence="10">
    <location>
        <begin position="11"/>
        <end position="95"/>
    </location>
</feature>
<dbReference type="RefSeq" id="WP_076930115.1">
    <property type="nucleotide sequence ID" value="NZ_LT605205.1"/>
</dbReference>
<dbReference type="InterPro" id="IPR043519">
    <property type="entry name" value="NT_sf"/>
</dbReference>
<accession>A0A1R3SV88</accession>
<evidence type="ECO:0000256" key="7">
    <source>
        <dbReference type="ARBA" id="ARBA00022840"/>
    </source>
</evidence>
<sequence>MATREEYIRLLRKFISEHGTEYGISRIGIFGSVARGQQTEDSDVDVLIEAPVLDLLSLIGIKRQLEEMLGSPVDIVRKTEYMPTQFRMRVEKEVIYV</sequence>
<dbReference type="CDD" id="cd05403">
    <property type="entry name" value="NT_KNTase_like"/>
    <property type="match status" value="1"/>
</dbReference>
<evidence type="ECO:0000313" key="11">
    <source>
        <dbReference type="EMBL" id="SCD20233.1"/>
    </source>
</evidence>